<gene>
    <name evidence="1" type="ORF">SCF082_LOCUS19560</name>
</gene>
<reference evidence="1 2" key="1">
    <citation type="submission" date="2024-02" db="EMBL/GenBank/DDBJ databases">
        <authorList>
            <person name="Chen Y."/>
            <person name="Shah S."/>
            <person name="Dougan E. K."/>
            <person name="Thang M."/>
            <person name="Chan C."/>
        </authorList>
    </citation>
    <scope>NUCLEOTIDE SEQUENCE [LARGE SCALE GENOMIC DNA]</scope>
</reference>
<organism evidence="1 2">
    <name type="scientific">Durusdinium trenchii</name>
    <dbReference type="NCBI Taxonomy" id="1381693"/>
    <lineage>
        <taxon>Eukaryota</taxon>
        <taxon>Sar</taxon>
        <taxon>Alveolata</taxon>
        <taxon>Dinophyceae</taxon>
        <taxon>Suessiales</taxon>
        <taxon>Symbiodiniaceae</taxon>
        <taxon>Durusdinium</taxon>
    </lineage>
</organism>
<dbReference type="Proteomes" id="UP001642464">
    <property type="component" value="Unassembled WGS sequence"/>
</dbReference>
<keyword evidence="2" id="KW-1185">Reference proteome</keyword>
<name>A0ABP0KWX3_9DINO</name>
<evidence type="ECO:0000313" key="1">
    <source>
        <dbReference type="EMBL" id="CAK9031238.1"/>
    </source>
</evidence>
<evidence type="ECO:0000313" key="2">
    <source>
        <dbReference type="Proteomes" id="UP001642464"/>
    </source>
</evidence>
<protein>
    <submittedName>
        <fullName evidence="1">Uncharacterized protein</fullName>
    </submittedName>
</protein>
<accession>A0ABP0KWX3</accession>
<proteinExistence type="predicted"/>
<sequence>MGCPGCGGSSCGSCCGSCGGGLEMGNSMGSDGSDLVMRVMEDSLPREEMKNELKSHSRESSIILDPEEMPSFVSRDPRGFILRSAVPLRMAEALQQKAVQVMGSTFTKISFSGDVSSNARIMSVQGSLFNICAGFMLMMRHYVEIEQNGF</sequence>
<dbReference type="EMBL" id="CAXAMM010013370">
    <property type="protein sequence ID" value="CAK9031238.1"/>
    <property type="molecule type" value="Genomic_DNA"/>
</dbReference>
<comment type="caution">
    <text evidence="1">The sequence shown here is derived from an EMBL/GenBank/DDBJ whole genome shotgun (WGS) entry which is preliminary data.</text>
</comment>